<dbReference type="Pfam" id="PF08861">
    <property type="entry name" value="DUF1828"/>
    <property type="match status" value="1"/>
</dbReference>
<protein>
    <submittedName>
        <fullName evidence="2">DUF1828 domain-containing protein</fullName>
    </submittedName>
</protein>
<organism evidence="2 3">
    <name type="scientific">Tectimicrobiota bacterium</name>
    <dbReference type="NCBI Taxonomy" id="2528274"/>
    <lineage>
        <taxon>Bacteria</taxon>
        <taxon>Pseudomonadati</taxon>
        <taxon>Nitrospinota/Tectimicrobiota group</taxon>
        <taxon>Candidatus Tectimicrobiota</taxon>
    </lineage>
</organism>
<evidence type="ECO:0000259" key="1">
    <source>
        <dbReference type="Pfam" id="PF08861"/>
    </source>
</evidence>
<feature type="domain" description="DUF1828" evidence="1">
    <location>
        <begin position="32"/>
        <end position="122"/>
    </location>
</feature>
<comment type="caution">
    <text evidence="2">The sequence shown here is derived from an EMBL/GenBank/DDBJ whole genome shotgun (WGS) entry which is preliminary data.</text>
</comment>
<proteinExistence type="predicted"/>
<evidence type="ECO:0000313" key="2">
    <source>
        <dbReference type="EMBL" id="MBI4596056.1"/>
    </source>
</evidence>
<dbReference type="AlphaFoldDB" id="A0A933LR65"/>
<reference evidence="2" key="1">
    <citation type="submission" date="2020-07" db="EMBL/GenBank/DDBJ databases">
        <title>Huge and variable diversity of episymbiotic CPR bacteria and DPANN archaea in groundwater ecosystems.</title>
        <authorList>
            <person name="He C.Y."/>
            <person name="Keren R."/>
            <person name="Whittaker M."/>
            <person name="Farag I.F."/>
            <person name="Doudna J."/>
            <person name="Cate J.H.D."/>
            <person name="Banfield J.F."/>
        </authorList>
    </citation>
    <scope>NUCLEOTIDE SEQUENCE</scope>
    <source>
        <strain evidence="2">NC_groundwater_1482_Ag_S-0.65um_47_24</strain>
    </source>
</reference>
<dbReference type="InterPro" id="IPR014960">
    <property type="entry name" value="DUF1828"/>
</dbReference>
<sequence>MNIEAIERNFKEKVCQKLRLESEGVNRYRVFTPFMFEDGDHLSIVLKSENGRWVISDEGHTYMHLTYDIEEKDLQRGTRQKIISNALSVFSVQDRGGELIVPIYNDLYGDALYSFVQALLRISDVSYLSRERIRSTFMEDFRAFMEETVPADRREFDWHDPKHDPEGKYLIDCRINSMPKSQYVFAIPSDDKTRDAMITLLQHERWGLSFRSLAIFEDQEQINRKVLARFTDICEKQFSSLGTNRERITRYLRESMSMQ</sequence>
<dbReference type="Proteomes" id="UP000772181">
    <property type="component" value="Unassembled WGS sequence"/>
</dbReference>
<accession>A0A933LR65</accession>
<dbReference type="EMBL" id="JACQWF010000299">
    <property type="protein sequence ID" value="MBI4596056.1"/>
    <property type="molecule type" value="Genomic_DNA"/>
</dbReference>
<name>A0A933LR65_UNCTE</name>
<evidence type="ECO:0000313" key="3">
    <source>
        <dbReference type="Proteomes" id="UP000772181"/>
    </source>
</evidence>
<gene>
    <name evidence="2" type="ORF">HY730_06725</name>
</gene>